<dbReference type="KEGG" id="pbal:CPBP_00545"/>
<reference evidence="2 3" key="1">
    <citation type="submission" date="2020-06" db="EMBL/GenBank/DDBJ databases">
        <title>The endosymbiont of the kinetoplastid Bodo saltans is a Paracaedibacter-like alpha-proteobacterium possessing a putative toxin-antitoxin system.</title>
        <authorList>
            <person name="Midha S."/>
            <person name="Rigden D.J."/>
            <person name="Siozios S."/>
            <person name="Hurst G.D.D."/>
            <person name="Jackson A.P."/>
        </authorList>
    </citation>
    <scope>NUCLEOTIDE SEQUENCE [LARGE SCALE GENOMIC DNA]</scope>
    <source>
        <strain evidence="2">Lake Konstanz</strain>
    </source>
</reference>
<accession>A0A7L9RT34</accession>
<dbReference type="EMBL" id="CP054719">
    <property type="protein sequence ID" value="QOL19777.1"/>
    <property type="molecule type" value="Genomic_DNA"/>
</dbReference>
<dbReference type="AlphaFoldDB" id="A0A7L9RT34"/>
<evidence type="ECO:0000313" key="2">
    <source>
        <dbReference type="EMBL" id="QOL19777.1"/>
    </source>
</evidence>
<sequence length="273" mass="30904">MFGKINILSITIPLLLLQVFKGKNTMFKKVLATLALLSSVLFGSLTDIPDIQDPEFSCKGLKLEEVPSESEINAAIKAHVESLNIKHRSYTANKDFLIGSPEQLVDTNGHIKDEALKSFNDLILALYFEAFVLNLIFNPDEIDKYTTPESSTVFKQLFWNRVHLIRAAFTEMIKITEVSISHSQQTDYTIIKDCLENKLTQLNAYVSRFKDESVAFGLSLAFYERHRDANDELLANLEVLLHKEPMSEDLAAGEPYALNYIRRVNALLEKGSQ</sequence>
<protein>
    <submittedName>
        <fullName evidence="2">Uncharacterized protein</fullName>
    </submittedName>
</protein>
<keyword evidence="1" id="KW-0175">Coiled coil</keyword>
<organism evidence="2 3">
    <name type="scientific">Candidatus Bodocaedibacter vickermanii</name>
    <dbReference type="NCBI Taxonomy" id="2741701"/>
    <lineage>
        <taxon>Bacteria</taxon>
        <taxon>Pseudomonadati</taxon>
        <taxon>Pseudomonadota</taxon>
        <taxon>Alphaproteobacteria</taxon>
        <taxon>Holosporales</taxon>
        <taxon>Candidatus Paracaedibacteraceae</taxon>
        <taxon>Candidatus Bodocaedibacter</taxon>
    </lineage>
</organism>
<name>A0A7L9RT34_9PROT</name>
<gene>
    <name evidence="2" type="ORF">CPBP_00545</name>
</gene>
<dbReference type="RefSeq" id="WP_350332519.1">
    <property type="nucleotide sequence ID" value="NZ_CP054719.1"/>
</dbReference>
<keyword evidence="3" id="KW-1185">Reference proteome</keyword>
<evidence type="ECO:0000313" key="3">
    <source>
        <dbReference type="Proteomes" id="UP000594001"/>
    </source>
</evidence>
<evidence type="ECO:0000256" key="1">
    <source>
        <dbReference type="SAM" id="Coils"/>
    </source>
</evidence>
<dbReference type="Proteomes" id="UP000594001">
    <property type="component" value="Chromosome"/>
</dbReference>
<proteinExistence type="predicted"/>
<feature type="coiled-coil region" evidence="1">
    <location>
        <begin position="192"/>
        <end position="243"/>
    </location>
</feature>